<name>A0A1Y2CQ41_9FUNG</name>
<dbReference type="InterPro" id="IPR009057">
    <property type="entry name" value="Homeodomain-like_sf"/>
</dbReference>
<sequence>MTPPKRKLLIVLDLNGTLIDRLFKDLERVLANRNPLCPKEPDTTLNRNKLTAAMDIRDLVKHSHATAEVKAYCLYMYYFMGVKPSKLAQTFKKSKSTIQEWINTYETTGTLDCNLSETSPTLTLAEARYLFQQHYRNILISKSSICIILCEAGLSWKVIERRAMQVSEAEVV</sequence>
<proteinExistence type="predicted"/>
<dbReference type="OrthoDB" id="79420at2759"/>
<evidence type="ECO:0000313" key="1">
    <source>
        <dbReference type="EMBL" id="ORY48465.1"/>
    </source>
</evidence>
<keyword evidence="2" id="KW-1185">Reference proteome</keyword>
<accession>A0A1Y2CQ41</accession>
<dbReference type="SUPFAM" id="SSF46689">
    <property type="entry name" value="Homeodomain-like"/>
    <property type="match status" value="1"/>
</dbReference>
<protein>
    <recommendedName>
        <fullName evidence="3">Helix-turn-helix domain-containing protein</fullName>
    </recommendedName>
</protein>
<dbReference type="AlphaFoldDB" id="A0A1Y2CQ41"/>
<evidence type="ECO:0008006" key="3">
    <source>
        <dbReference type="Google" id="ProtNLM"/>
    </source>
</evidence>
<organism evidence="1 2">
    <name type="scientific">Rhizoclosmatium globosum</name>
    <dbReference type="NCBI Taxonomy" id="329046"/>
    <lineage>
        <taxon>Eukaryota</taxon>
        <taxon>Fungi</taxon>
        <taxon>Fungi incertae sedis</taxon>
        <taxon>Chytridiomycota</taxon>
        <taxon>Chytridiomycota incertae sedis</taxon>
        <taxon>Chytridiomycetes</taxon>
        <taxon>Chytridiales</taxon>
        <taxon>Chytriomycetaceae</taxon>
        <taxon>Rhizoclosmatium</taxon>
    </lineage>
</organism>
<comment type="caution">
    <text evidence="1">The sequence shown here is derived from an EMBL/GenBank/DDBJ whole genome shotgun (WGS) entry which is preliminary data.</text>
</comment>
<gene>
    <name evidence="1" type="ORF">BCR33DRAFT_782195</name>
</gene>
<dbReference type="EMBL" id="MCGO01000011">
    <property type="protein sequence ID" value="ORY48465.1"/>
    <property type="molecule type" value="Genomic_DNA"/>
</dbReference>
<dbReference type="Proteomes" id="UP000193642">
    <property type="component" value="Unassembled WGS sequence"/>
</dbReference>
<evidence type="ECO:0000313" key="2">
    <source>
        <dbReference type="Proteomes" id="UP000193642"/>
    </source>
</evidence>
<reference evidence="1 2" key="1">
    <citation type="submission" date="2016-07" db="EMBL/GenBank/DDBJ databases">
        <title>Pervasive Adenine N6-methylation of Active Genes in Fungi.</title>
        <authorList>
            <consortium name="DOE Joint Genome Institute"/>
            <person name="Mondo S.J."/>
            <person name="Dannebaum R.O."/>
            <person name="Kuo R.C."/>
            <person name="Labutti K."/>
            <person name="Haridas S."/>
            <person name="Kuo A."/>
            <person name="Salamov A."/>
            <person name="Ahrendt S.R."/>
            <person name="Lipzen A."/>
            <person name="Sullivan W."/>
            <person name="Andreopoulos W.B."/>
            <person name="Clum A."/>
            <person name="Lindquist E."/>
            <person name="Daum C."/>
            <person name="Ramamoorthy G.K."/>
            <person name="Gryganskyi A."/>
            <person name="Culley D."/>
            <person name="Magnuson J.K."/>
            <person name="James T.Y."/>
            <person name="O'Malley M.A."/>
            <person name="Stajich J.E."/>
            <person name="Spatafora J.W."/>
            <person name="Visel A."/>
            <person name="Grigoriev I.V."/>
        </authorList>
    </citation>
    <scope>NUCLEOTIDE SEQUENCE [LARGE SCALE GENOMIC DNA]</scope>
    <source>
        <strain evidence="1 2">JEL800</strain>
    </source>
</reference>